<dbReference type="SUPFAM" id="SSF51445">
    <property type="entry name" value="(Trans)glycosidases"/>
    <property type="match status" value="1"/>
</dbReference>
<dbReference type="Gene3D" id="3.20.20.80">
    <property type="entry name" value="Glycosidases"/>
    <property type="match status" value="1"/>
</dbReference>
<evidence type="ECO:0000256" key="6">
    <source>
        <dbReference type="RuleBase" id="RU004468"/>
    </source>
</evidence>
<dbReference type="InterPro" id="IPR018120">
    <property type="entry name" value="Glyco_hydro_1_AS"/>
</dbReference>
<feature type="chain" id="PRO_5003377788" evidence="7">
    <location>
        <begin position="19"/>
        <end position="512"/>
    </location>
</feature>
<keyword evidence="7" id="KW-0732">Signal</keyword>
<gene>
    <name evidence="8" type="primary">GLU1</name>
</gene>
<dbReference type="Pfam" id="PF00232">
    <property type="entry name" value="Glyco_hydro_1"/>
    <property type="match status" value="1"/>
</dbReference>
<accession>F8R892</accession>
<comment type="similarity">
    <text evidence="1 5">Belongs to the glycosyl hydrolase 1 family.</text>
</comment>
<sequence length="512" mass="58685">MGVPFHLVLGLLLLPILAHSIATESIAIEGADYDFANFNRSSFPHGFIFGSAGASYQYEGAYNIDGKGPSMWDTWTHQRPEKIADHSNGDVANDQYHHYKEDVKLMKDMGMNAYRFSISWSRVLPNGKLAGGVNKMGVQYYNNFINELLAKGLQPYATIFHWDTPQHLEDEYGGFLSRRIVSDFQDFAELCYKMFGDRVKHWITLNEPWSYTTAGYSSGMFPPNHCSKWIGKCKGGNSATEPYIITHHQILAHAAAVKVYKDKYQASQKGMIGITLNGIWMVPYSQARVHRDAAHRALDFMVGWYMEPLTYGYYPKSMQLNVGKRLPKFSQKEVDMVKGSYDFLGFNYYTANYATNVPFSNDIKPSYDADARASLATERNGVPIGPKSGSSWLFVYPQGMHRCLLYIKKKYQNPVIYITENGIGELNNDTLSLKEKLNDHMRVDYHDKHLKSVLRAIKEGVDVRGYFAWSFLDNFEWADGYTVRFGLNYVGFKTMRRYPKRSANWFKKFLLH</sequence>
<evidence type="ECO:0000256" key="4">
    <source>
        <dbReference type="PROSITE-ProRule" id="PRU10055"/>
    </source>
</evidence>
<dbReference type="PROSITE" id="PS00572">
    <property type="entry name" value="GLYCOSYL_HYDROL_F1_1"/>
    <property type="match status" value="1"/>
</dbReference>
<dbReference type="EMBL" id="HM559225">
    <property type="protein sequence ID" value="AEB61485.1"/>
    <property type="molecule type" value="mRNA"/>
</dbReference>
<protein>
    <submittedName>
        <fullName evidence="8">Beta-glucosidase</fullName>
    </submittedName>
</protein>
<reference evidence="8" key="1">
    <citation type="submission" date="2010-06" db="EMBL/GenBank/DDBJ databases">
        <title>UDP-glucosyltransferases and beta-glucosidases of the benzoxazinoid synthesizing dicot plants Consolida orientalis and Lamium galeobdolon.</title>
        <authorList>
            <person name="Dick R."/>
            <person name="Frey M."/>
            <person name="Gierl A."/>
            <person name="Rattei T."/>
            <person name="Schwab W."/>
            <person name="Kuester B."/>
            <person name="Haslbeck M."/>
        </authorList>
    </citation>
    <scope>NUCLEOTIDE SEQUENCE</scope>
</reference>
<dbReference type="PROSITE" id="PS00653">
    <property type="entry name" value="GLYCOSYL_HYDROL_F1_2"/>
    <property type="match status" value="1"/>
</dbReference>
<evidence type="ECO:0000256" key="1">
    <source>
        <dbReference type="ARBA" id="ARBA00010838"/>
    </source>
</evidence>
<dbReference type="PANTHER" id="PTHR10353">
    <property type="entry name" value="GLYCOSYL HYDROLASE"/>
    <property type="match status" value="1"/>
</dbReference>
<proteinExistence type="evidence at transcript level"/>
<dbReference type="FunFam" id="3.20.20.80:FF:000020">
    <property type="entry name" value="Beta-glucosidase 12"/>
    <property type="match status" value="1"/>
</dbReference>
<keyword evidence="3 6" id="KW-0326">Glycosidase</keyword>
<feature type="active site" description="Nucleophile" evidence="4">
    <location>
        <position position="420"/>
    </location>
</feature>
<feature type="signal peptide" evidence="7">
    <location>
        <begin position="1"/>
        <end position="18"/>
    </location>
</feature>
<evidence type="ECO:0000256" key="7">
    <source>
        <dbReference type="SAM" id="SignalP"/>
    </source>
</evidence>
<dbReference type="InterPro" id="IPR017853">
    <property type="entry name" value="GH"/>
</dbReference>
<evidence type="ECO:0000256" key="2">
    <source>
        <dbReference type="ARBA" id="ARBA00022801"/>
    </source>
</evidence>
<evidence type="ECO:0000256" key="5">
    <source>
        <dbReference type="RuleBase" id="RU003690"/>
    </source>
</evidence>
<organism evidence="8">
    <name type="scientific">Consolida orientalis</name>
    <dbReference type="NCBI Taxonomy" id="565971"/>
    <lineage>
        <taxon>Eukaryota</taxon>
        <taxon>Viridiplantae</taxon>
        <taxon>Streptophyta</taxon>
        <taxon>Embryophyta</taxon>
        <taxon>Tracheophyta</taxon>
        <taxon>Spermatophyta</taxon>
        <taxon>Magnoliopsida</taxon>
        <taxon>Ranunculales</taxon>
        <taxon>Ranunculaceae</taxon>
        <taxon>Ranunculoideae</taxon>
        <taxon>Delphinieae</taxon>
        <taxon>Consolida</taxon>
    </lineage>
</organism>
<dbReference type="AlphaFoldDB" id="F8R892"/>
<dbReference type="PANTHER" id="PTHR10353:SF137">
    <property type="entry name" value="MYROSINASE 3-RELATED"/>
    <property type="match status" value="1"/>
</dbReference>
<name>F8R892_9MAGN</name>
<keyword evidence="2 6" id="KW-0378">Hydrolase</keyword>
<dbReference type="GO" id="GO:0005975">
    <property type="term" value="P:carbohydrate metabolic process"/>
    <property type="evidence" value="ECO:0007669"/>
    <property type="project" value="InterPro"/>
</dbReference>
<dbReference type="GO" id="GO:0008422">
    <property type="term" value="F:beta-glucosidase activity"/>
    <property type="evidence" value="ECO:0007669"/>
    <property type="project" value="UniProtKB-ARBA"/>
</dbReference>
<evidence type="ECO:0000313" key="8">
    <source>
        <dbReference type="EMBL" id="AEB61485.1"/>
    </source>
</evidence>
<evidence type="ECO:0000256" key="3">
    <source>
        <dbReference type="ARBA" id="ARBA00023295"/>
    </source>
</evidence>
<dbReference type="PRINTS" id="PR00131">
    <property type="entry name" value="GLHYDRLASE1"/>
</dbReference>
<dbReference type="InterPro" id="IPR001360">
    <property type="entry name" value="Glyco_hydro_1"/>
</dbReference>
<dbReference type="InterPro" id="IPR033132">
    <property type="entry name" value="GH_1_N_CS"/>
</dbReference>